<dbReference type="InterPro" id="IPR046529">
    <property type="entry name" value="DUF6594"/>
</dbReference>
<proteinExistence type="predicted"/>
<feature type="domain" description="DUF6594" evidence="2">
    <location>
        <begin position="387"/>
        <end position="522"/>
    </location>
</feature>
<dbReference type="Proteomes" id="UP001203852">
    <property type="component" value="Unassembled WGS sequence"/>
</dbReference>
<feature type="region of interest" description="Disordered" evidence="1">
    <location>
        <begin position="72"/>
        <end position="378"/>
    </location>
</feature>
<comment type="caution">
    <text evidence="3">The sequence shown here is derived from an EMBL/GenBank/DDBJ whole genome shotgun (WGS) entry which is preliminary data.</text>
</comment>
<dbReference type="EMBL" id="MU404350">
    <property type="protein sequence ID" value="KAI1617979.1"/>
    <property type="molecule type" value="Genomic_DNA"/>
</dbReference>
<organism evidence="3 4">
    <name type="scientific">Exophiala viscosa</name>
    <dbReference type="NCBI Taxonomy" id="2486360"/>
    <lineage>
        <taxon>Eukaryota</taxon>
        <taxon>Fungi</taxon>
        <taxon>Dikarya</taxon>
        <taxon>Ascomycota</taxon>
        <taxon>Pezizomycotina</taxon>
        <taxon>Eurotiomycetes</taxon>
        <taxon>Chaetothyriomycetidae</taxon>
        <taxon>Chaetothyriales</taxon>
        <taxon>Herpotrichiellaceae</taxon>
        <taxon>Exophiala</taxon>
    </lineage>
</organism>
<feature type="compositionally biased region" description="Polar residues" evidence="1">
    <location>
        <begin position="72"/>
        <end position="82"/>
    </location>
</feature>
<reference evidence="3" key="1">
    <citation type="journal article" date="2022" name="bioRxiv">
        <title>Deciphering the potential niche of two novel black yeast fungi from a biological soil crust based on their genomes, phenotypes, and melanin regulation.</title>
        <authorList>
            <consortium name="DOE Joint Genome Institute"/>
            <person name="Carr E.C."/>
            <person name="Barton Q."/>
            <person name="Grambo S."/>
            <person name="Sullivan M."/>
            <person name="Renfro C.M."/>
            <person name="Kuo A."/>
            <person name="Pangilinan J."/>
            <person name="Lipzen A."/>
            <person name="Keymanesh K."/>
            <person name="Savage E."/>
            <person name="Barry K."/>
            <person name="Grigoriev I.V."/>
            <person name="Riekhof W.R."/>
            <person name="Harris S.S."/>
        </authorList>
    </citation>
    <scope>NUCLEOTIDE SEQUENCE</scope>
    <source>
        <strain evidence="3">JF 03-4F</strain>
    </source>
</reference>
<keyword evidence="4" id="KW-1185">Reference proteome</keyword>
<feature type="compositionally biased region" description="Low complexity" evidence="1">
    <location>
        <begin position="154"/>
        <end position="177"/>
    </location>
</feature>
<evidence type="ECO:0000256" key="1">
    <source>
        <dbReference type="SAM" id="MobiDB-lite"/>
    </source>
</evidence>
<evidence type="ECO:0000313" key="4">
    <source>
        <dbReference type="Proteomes" id="UP001203852"/>
    </source>
</evidence>
<evidence type="ECO:0000313" key="3">
    <source>
        <dbReference type="EMBL" id="KAI1617979.1"/>
    </source>
</evidence>
<accession>A0AAN6IJX4</accession>
<sequence>MAPVMAPIELPAGRRSYHNTAPLADIHDPNWIPVLDSTTFKPSLSLLEKEGSITTLGSFSLFPAQSKPQQLLSHKYSKSSMAPESVSSDSRSQSPSHVEPLPSIGISFLSNQSGNFGHRHGQASGSGSVEEKISVCADTPAGDMLGRSNAAGNSSTTQQTPSQRPSQQDGQTTDSQTRPSTASSRKTSVLPPTSKYNRKPVPSMTSPTARPSFAPSLPQTPHESPRLASTTPVAVPPIPQVQALTSPNLRPIAPPPEPESIPRVQPSKSTASERRQRALHSHPSTMSLRTRRSSSSDDAEVAPSKPPSIRQKSRKSTDSRTTTPRSTIYEGQMPLLPAPTTPLPELPSEARRPPTRENVSARSTPALPDEPFLPAMSNSRPSEHTGMASFMTEKNTIVFRRFDDVHVRLLLCLQDEISQLEKELATLESPTSSGGISAEQMSQKMKVMRELRKVVSEYDTMFMTWNKMQANKIAESTTRDLKQWLQKPGTGAQAGLGIEMRQDVQWLDENSKDLSSIEISEKDETMPQRQQGSSSRVGIDALLALFGCGMRRK</sequence>
<feature type="compositionally biased region" description="Polar residues" evidence="1">
    <location>
        <begin position="178"/>
        <end position="195"/>
    </location>
</feature>
<dbReference type="AlphaFoldDB" id="A0AAN6IJX4"/>
<protein>
    <recommendedName>
        <fullName evidence="2">DUF6594 domain-containing protein</fullName>
    </recommendedName>
</protein>
<feature type="compositionally biased region" description="Polar residues" evidence="1">
    <location>
        <begin position="217"/>
        <end position="231"/>
    </location>
</feature>
<feature type="compositionally biased region" description="Low complexity" evidence="1">
    <location>
        <begin position="85"/>
        <end position="96"/>
    </location>
</feature>
<gene>
    <name evidence="3" type="ORF">EDD36DRAFT_459639</name>
</gene>
<evidence type="ECO:0000259" key="2">
    <source>
        <dbReference type="Pfam" id="PF20237"/>
    </source>
</evidence>
<feature type="compositionally biased region" description="Low complexity" evidence="1">
    <location>
        <begin position="240"/>
        <end position="251"/>
    </location>
</feature>
<feature type="compositionally biased region" description="Pro residues" evidence="1">
    <location>
        <begin position="336"/>
        <end position="345"/>
    </location>
</feature>
<dbReference type="Pfam" id="PF20237">
    <property type="entry name" value="DUF6594"/>
    <property type="match status" value="1"/>
</dbReference>
<name>A0AAN6IJX4_9EURO</name>